<name>A0A9Q8P8C1_PASFU</name>
<protein>
    <submittedName>
        <fullName evidence="1">Uncharacterized protein</fullName>
    </submittedName>
</protein>
<dbReference type="AlphaFoldDB" id="A0A9Q8P8C1"/>
<dbReference type="PANTHER" id="PTHR42085">
    <property type="entry name" value="F-BOX DOMAIN-CONTAINING PROTEIN"/>
    <property type="match status" value="1"/>
</dbReference>
<keyword evidence="2" id="KW-1185">Reference proteome</keyword>
<proteinExistence type="predicted"/>
<sequence length="222" mass="24042">MAPITISPPLPASQPHSLFLSKLCPELRNTIYELALSNTTYTGGATCWPIYIEGGPLEDRYEVSKQPLALLATYRQIYHEAAGFYFNIHHIGFLVPHGCYAFSAEVGARHVEAVKILTVMCGAGEAGEQAREFVKAAVGFARLEVLTLRIQEEEGVDGDEVLGLVVDAVTELEEEVEKLVVLGEVVVDAEPLGVVPGVVGVVPQFGKLERVRVALNEGVTKK</sequence>
<reference evidence="1" key="1">
    <citation type="submission" date="2021-12" db="EMBL/GenBank/DDBJ databases">
        <authorList>
            <person name="Zaccaron A."/>
            <person name="Stergiopoulos I."/>
        </authorList>
    </citation>
    <scope>NUCLEOTIDE SEQUENCE</scope>
    <source>
        <strain evidence="1">Race5_Kim</strain>
    </source>
</reference>
<dbReference type="EMBL" id="CP090166">
    <property type="protein sequence ID" value="UJO17070.1"/>
    <property type="molecule type" value="Genomic_DNA"/>
</dbReference>
<dbReference type="Proteomes" id="UP000756132">
    <property type="component" value="Chromosome 4"/>
</dbReference>
<dbReference type="PANTHER" id="PTHR42085:SF1">
    <property type="entry name" value="F-BOX DOMAIN-CONTAINING PROTEIN"/>
    <property type="match status" value="1"/>
</dbReference>
<organism evidence="1 2">
    <name type="scientific">Passalora fulva</name>
    <name type="common">Tomato leaf mold</name>
    <name type="synonym">Cladosporium fulvum</name>
    <dbReference type="NCBI Taxonomy" id="5499"/>
    <lineage>
        <taxon>Eukaryota</taxon>
        <taxon>Fungi</taxon>
        <taxon>Dikarya</taxon>
        <taxon>Ascomycota</taxon>
        <taxon>Pezizomycotina</taxon>
        <taxon>Dothideomycetes</taxon>
        <taxon>Dothideomycetidae</taxon>
        <taxon>Mycosphaerellales</taxon>
        <taxon>Mycosphaerellaceae</taxon>
        <taxon>Fulvia</taxon>
    </lineage>
</organism>
<evidence type="ECO:0000313" key="1">
    <source>
        <dbReference type="EMBL" id="UJO17070.1"/>
    </source>
</evidence>
<dbReference type="GeneID" id="71983822"/>
<dbReference type="InterPro" id="IPR038883">
    <property type="entry name" value="AN11006-like"/>
</dbReference>
<accession>A0A9Q8P8C1</accession>
<reference evidence="1" key="2">
    <citation type="journal article" date="2022" name="Microb. Genom.">
        <title>A chromosome-scale genome assembly of the tomato pathogen Cladosporium fulvum reveals a compartmentalized genome architecture and the presence of a dispensable chromosome.</title>
        <authorList>
            <person name="Zaccaron A.Z."/>
            <person name="Chen L.H."/>
            <person name="Samaras A."/>
            <person name="Stergiopoulos I."/>
        </authorList>
    </citation>
    <scope>NUCLEOTIDE SEQUENCE</scope>
    <source>
        <strain evidence="1">Race5_Kim</strain>
    </source>
</reference>
<dbReference type="KEGG" id="ffu:CLAFUR5_03944"/>
<evidence type="ECO:0000313" key="2">
    <source>
        <dbReference type="Proteomes" id="UP000756132"/>
    </source>
</evidence>
<gene>
    <name evidence="1" type="ORF">CLAFUR5_03944</name>
</gene>
<dbReference type="RefSeq" id="XP_047761436.1">
    <property type="nucleotide sequence ID" value="XM_047903092.1"/>
</dbReference>